<dbReference type="AlphaFoldDB" id="A0AA91M5U9"/>
<dbReference type="PANTHER" id="PTHR43319">
    <property type="entry name" value="BETA-LACTAMASE-RELATED"/>
    <property type="match status" value="1"/>
</dbReference>
<dbReference type="InterPro" id="IPR012338">
    <property type="entry name" value="Beta-lactam/transpept-like"/>
</dbReference>
<accession>A0AA91M5U9</accession>
<dbReference type="SUPFAM" id="SSF56601">
    <property type="entry name" value="beta-lactamase/transpeptidase-like"/>
    <property type="match status" value="1"/>
</dbReference>
<dbReference type="EMBL" id="MVHZ01000006">
    <property type="protein sequence ID" value="ORB01567.1"/>
    <property type="molecule type" value="Genomic_DNA"/>
</dbReference>
<dbReference type="InterPro" id="IPR052907">
    <property type="entry name" value="Beta-lactamase/esterase"/>
</dbReference>
<dbReference type="Proteomes" id="UP000192320">
    <property type="component" value="Unassembled WGS sequence"/>
</dbReference>
<dbReference type="Gene3D" id="3.40.710.10">
    <property type="entry name" value="DD-peptidase/beta-lactamase superfamily"/>
    <property type="match status" value="1"/>
</dbReference>
<evidence type="ECO:0000313" key="3">
    <source>
        <dbReference type="Proteomes" id="UP000192320"/>
    </source>
</evidence>
<dbReference type="InterPro" id="IPR001466">
    <property type="entry name" value="Beta-lactam-related"/>
</dbReference>
<proteinExistence type="predicted"/>
<reference evidence="2 3" key="1">
    <citation type="submission" date="2017-02" db="EMBL/GenBank/DDBJ databases">
        <title>The new phylogeny of genus Mycobacterium.</title>
        <authorList>
            <person name="Tortoli E."/>
            <person name="Trovato A."/>
            <person name="Cirillo D.M."/>
        </authorList>
    </citation>
    <scope>NUCLEOTIDE SEQUENCE [LARGE SCALE GENOMIC DNA]</scope>
    <source>
        <strain evidence="2 3">DSM 45633</strain>
    </source>
</reference>
<dbReference type="Pfam" id="PF00144">
    <property type="entry name" value="Beta-lactamase"/>
    <property type="match status" value="1"/>
</dbReference>
<dbReference type="PANTHER" id="PTHR43319:SF3">
    <property type="entry name" value="BETA-LACTAMASE-RELATED DOMAIN-CONTAINING PROTEIN"/>
    <property type="match status" value="1"/>
</dbReference>
<sequence>MLGRRRGRFPAMTQHLKVRGAALPANVHGAADPNFSCAVRAFAAMFPGRRFGGGALSVYLHGKPVVDVWTGWSDRAGRVPWSPDTGAMVFSATKGAASTVIHRLVDRGLIDYDVPVAQYWPDFGANGKAAITVRQLLGHRAGLTHLNGASRSDLLDHMAMEARMAAAAPGPERGKSAYHALTYGWLVSGLARAVTGIGMRELFRTELAGPLGTDGLHLGRPPVSAPTVAAEIIMPQRSRRSPIVDQLVPRAAALRRSGGLGAIYFPGVMDTVRGDTPFLDTEAAALNGVITARGLGRLYGALANGGQINGTQLLSRRVVAGLSGRRTLELDRTIGIPLAFHLGYHAVPYGPALPGFGHVGLGGSMGWADPASGLAIGFVHNRLLTPFVALDQAGFVGTAALIRRGAARARRHGYTSIPQLGAPFVERDAAAG</sequence>
<comment type="caution">
    <text evidence="2">The sequence shown here is derived from an EMBL/GenBank/DDBJ whole genome shotgun (WGS) entry which is preliminary data.</text>
</comment>
<protein>
    <submittedName>
        <fullName evidence="2">Esterase</fullName>
    </submittedName>
</protein>
<gene>
    <name evidence="2" type="ORF">BST33_07820</name>
</gene>
<organism evidence="2 3">
    <name type="scientific">Mycolicibacter minnesotensis</name>
    <dbReference type="NCBI Taxonomy" id="1118379"/>
    <lineage>
        <taxon>Bacteria</taxon>
        <taxon>Bacillati</taxon>
        <taxon>Actinomycetota</taxon>
        <taxon>Actinomycetes</taxon>
        <taxon>Mycobacteriales</taxon>
        <taxon>Mycobacteriaceae</taxon>
        <taxon>Mycolicibacter</taxon>
    </lineage>
</organism>
<keyword evidence="3" id="KW-1185">Reference proteome</keyword>
<evidence type="ECO:0000259" key="1">
    <source>
        <dbReference type="Pfam" id="PF00144"/>
    </source>
</evidence>
<evidence type="ECO:0000313" key="2">
    <source>
        <dbReference type="EMBL" id="ORB01567.1"/>
    </source>
</evidence>
<feature type="domain" description="Beta-lactamase-related" evidence="1">
    <location>
        <begin position="48"/>
        <end position="387"/>
    </location>
</feature>
<name>A0AA91M5U9_9MYCO</name>